<sequence length="75" mass="8331">MTSKSGDLIFDGCDKAQQRIGIKRIPCFQYTGLQFPTADVPQRTDNTATFNCLSLMGLLDCEADSSLRNQRGEEI</sequence>
<reference evidence="1 2" key="1">
    <citation type="submission" date="2024-07" db="EMBL/GenBank/DDBJ databases">
        <authorList>
            <person name="Wang L."/>
        </authorList>
    </citation>
    <scope>NUCLEOTIDE SEQUENCE [LARGE SCALE GENOMIC DNA]</scope>
    <source>
        <strain evidence="1 2">WL359</strain>
    </source>
</reference>
<organism evidence="1 2">
    <name type="scientific">Buttiauxella gaviniae</name>
    <dbReference type="NCBI Taxonomy" id="82990"/>
    <lineage>
        <taxon>Bacteria</taxon>
        <taxon>Pseudomonadati</taxon>
        <taxon>Pseudomonadota</taxon>
        <taxon>Gammaproteobacteria</taxon>
        <taxon>Enterobacterales</taxon>
        <taxon>Enterobacteriaceae</taxon>
        <taxon>Buttiauxella</taxon>
    </lineage>
</organism>
<evidence type="ECO:0000313" key="2">
    <source>
        <dbReference type="Proteomes" id="UP001555342"/>
    </source>
</evidence>
<evidence type="ECO:0000313" key="1">
    <source>
        <dbReference type="EMBL" id="MEW7313389.1"/>
    </source>
</evidence>
<dbReference type="EMBL" id="JBFMVT010000002">
    <property type="protein sequence ID" value="MEW7313389.1"/>
    <property type="molecule type" value="Genomic_DNA"/>
</dbReference>
<comment type="caution">
    <text evidence="1">The sequence shown here is derived from an EMBL/GenBank/DDBJ whole genome shotgun (WGS) entry which is preliminary data.</text>
</comment>
<proteinExistence type="predicted"/>
<protein>
    <submittedName>
        <fullName evidence="1">Uncharacterized protein</fullName>
    </submittedName>
</protein>
<gene>
    <name evidence="1" type="ORF">AB1E22_11915</name>
</gene>
<keyword evidence="2" id="KW-1185">Reference proteome</keyword>
<dbReference type="Proteomes" id="UP001555342">
    <property type="component" value="Unassembled WGS sequence"/>
</dbReference>
<name>A0ABV3NV42_9ENTR</name>
<dbReference type="RefSeq" id="WP_367595519.1">
    <property type="nucleotide sequence ID" value="NZ_JBFMVT010000002.1"/>
</dbReference>
<accession>A0ABV3NV42</accession>